<protein>
    <submittedName>
        <fullName evidence="1">Uncharacterized protein</fullName>
    </submittedName>
</protein>
<evidence type="ECO:0000313" key="1">
    <source>
        <dbReference type="EMBL" id="CAB4014644.1"/>
    </source>
</evidence>
<feature type="non-terminal residue" evidence="1">
    <location>
        <position position="1"/>
    </location>
</feature>
<dbReference type="OrthoDB" id="5989638at2759"/>
<evidence type="ECO:0000313" key="2">
    <source>
        <dbReference type="Proteomes" id="UP001152795"/>
    </source>
</evidence>
<keyword evidence="2" id="KW-1185">Reference proteome</keyword>
<dbReference type="AlphaFoldDB" id="A0A7D9ENL3"/>
<organism evidence="1 2">
    <name type="scientific">Paramuricea clavata</name>
    <name type="common">Red gorgonian</name>
    <name type="synonym">Violescent sea-whip</name>
    <dbReference type="NCBI Taxonomy" id="317549"/>
    <lineage>
        <taxon>Eukaryota</taxon>
        <taxon>Metazoa</taxon>
        <taxon>Cnidaria</taxon>
        <taxon>Anthozoa</taxon>
        <taxon>Octocorallia</taxon>
        <taxon>Malacalcyonacea</taxon>
        <taxon>Plexauridae</taxon>
        <taxon>Paramuricea</taxon>
    </lineage>
</organism>
<reference evidence="1" key="1">
    <citation type="submission" date="2020-04" db="EMBL/GenBank/DDBJ databases">
        <authorList>
            <person name="Alioto T."/>
            <person name="Alioto T."/>
            <person name="Gomez Garrido J."/>
        </authorList>
    </citation>
    <scope>NUCLEOTIDE SEQUENCE</scope>
    <source>
        <strain evidence="1">A484AB</strain>
    </source>
</reference>
<dbReference type="EMBL" id="CACRXK020008389">
    <property type="protein sequence ID" value="CAB4014644.1"/>
    <property type="molecule type" value="Genomic_DNA"/>
</dbReference>
<name>A0A7D9ENL3_PARCT</name>
<comment type="caution">
    <text evidence="1">The sequence shown here is derived from an EMBL/GenBank/DDBJ whole genome shotgun (WGS) entry which is preliminary data.</text>
</comment>
<dbReference type="PANTHER" id="PTHR33845:SF1">
    <property type="entry name" value="C2H2-TYPE DOMAIN-CONTAINING PROTEIN"/>
    <property type="match status" value="1"/>
</dbReference>
<accession>A0A7D9ENL3</accession>
<proteinExistence type="predicted"/>
<gene>
    <name evidence="1" type="ORF">PACLA_8A080483</name>
</gene>
<dbReference type="PANTHER" id="PTHR33845">
    <property type="entry name" value="C2H2-TYPE DOMAIN-CONTAINING PROTEIN"/>
    <property type="match status" value="1"/>
</dbReference>
<dbReference type="Proteomes" id="UP001152795">
    <property type="component" value="Unassembled WGS sequence"/>
</dbReference>
<feature type="non-terminal residue" evidence="1">
    <location>
        <position position="556"/>
    </location>
</feature>
<dbReference type="InterPro" id="IPR013087">
    <property type="entry name" value="Znf_C2H2_type"/>
</dbReference>
<dbReference type="PROSITE" id="PS00028">
    <property type="entry name" value="ZINC_FINGER_C2H2_1"/>
    <property type="match status" value="1"/>
</dbReference>
<sequence>DILCCPYCYEDMHSALRACQERLRRKLSYIDTYKVKILVDAYKEDCAFKEGEVYEDSSYAYGQKFSQVSLGEIFSIGSGTPVRPVKANSCVVEGVLSLHCRNITVTLAMSRDLQQPHAVKESSAAFQTSRPYFHQDVAFGTRKLKLDDTAADGSSGDSTNYYSKEQKEDLLYDFEKAVSSIKEWKAHIMRTANQERAKQDIMDALDSSSVLILMDWAMKFLQLRYREKQSEWYGKRGLSWHISSVVFRDEESGKLRVTSYAHLFNKCTQDWYAVASIIENLFQYLKNQNPLLCKAYLRSDEAGCYHNNNLIGAMKDIGKRVGITIERYDYSEPHSGKDICDRIICPLKTSIRTYCCEGHDILTATDMRDALQRRPVKGTTASVNVVDESKQALLMKKLSQFSSYHNFKFDDSGVKAWKAYTIGQGKSFPYSSMYVTQQGPTQLETKEDFFESAVRERDLKNKKSVTTEKENASPCLFECNVPGCTQIFDSCEMLEKHLDVGKHIQVAKRSVYDTIRKDWATKFQSVDRFNEIDCFNLFCVATRIISFAMTVDNASL</sequence>